<organism evidence="2">
    <name type="scientific">Sesamum angustifolium</name>
    <dbReference type="NCBI Taxonomy" id="2727405"/>
    <lineage>
        <taxon>Eukaryota</taxon>
        <taxon>Viridiplantae</taxon>
        <taxon>Streptophyta</taxon>
        <taxon>Embryophyta</taxon>
        <taxon>Tracheophyta</taxon>
        <taxon>Spermatophyta</taxon>
        <taxon>Magnoliopsida</taxon>
        <taxon>eudicotyledons</taxon>
        <taxon>Gunneridae</taxon>
        <taxon>Pentapetalae</taxon>
        <taxon>asterids</taxon>
        <taxon>lamiids</taxon>
        <taxon>Lamiales</taxon>
        <taxon>Pedaliaceae</taxon>
        <taxon>Sesamum</taxon>
    </lineage>
</organism>
<name>A0AAW2JUS6_9LAMI</name>
<feature type="non-terminal residue" evidence="2">
    <location>
        <position position="110"/>
    </location>
</feature>
<reference evidence="2" key="1">
    <citation type="submission" date="2020-06" db="EMBL/GenBank/DDBJ databases">
        <authorList>
            <person name="Li T."/>
            <person name="Hu X."/>
            <person name="Zhang T."/>
            <person name="Song X."/>
            <person name="Zhang H."/>
            <person name="Dai N."/>
            <person name="Sheng W."/>
            <person name="Hou X."/>
            <person name="Wei L."/>
        </authorList>
    </citation>
    <scope>NUCLEOTIDE SEQUENCE</scope>
    <source>
        <strain evidence="2">G01</strain>
        <tissue evidence="2">Leaf</tissue>
    </source>
</reference>
<dbReference type="AlphaFoldDB" id="A0AAW2JUS6"/>
<proteinExistence type="predicted"/>
<dbReference type="EMBL" id="JACGWK010000485">
    <property type="protein sequence ID" value="KAL0298140.1"/>
    <property type="molecule type" value="Genomic_DNA"/>
</dbReference>
<evidence type="ECO:0000256" key="1">
    <source>
        <dbReference type="SAM" id="MobiDB-lite"/>
    </source>
</evidence>
<reference evidence="2" key="2">
    <citation type="journal article" date="2024" name="Plant">
        <title>Genomic evolution and insights into agronomic trait innovations of Sesamum species.</title>
        <authorList>
            <person name="Miao H."/>
            <person name="Wang L."/>
            <person name="Qu L."/>
            <person name="Liu H."/>
            <person name="Sun Y."/>
            <person name="Le M."/>
            <person name="Wang Q."/>
            <person name="Wei S."/>
            <person name="Zheng Y."/>
            <person name="Lin W."/>
            <person name="Duan Y."/>
            <person name="Cao H."/>
            <person name="Xiong S."/>
            <person name="Wang X."/>
            <person name="Wei L."/>
            <person name="Li C."/>
            <person name="Ma Q."/>
            <person name="Ju M."/>
            <person name="Zhao R."/>
            <person name="Li G."/>
            <person name="Mu C."/>
            <person name="Tian Q."/>
            <person name="Mei H."/>
            <person name="Zhang T."/>
            <person name="Gao T."/>
            <person name="Zhang H."/>
        </authorList>
    </citation>
    <scope>NUCLEOTIDE SEQUENCE</scope>
    <source>
        <strain evidence="2">G01</strain>
    </source>
</reference>
<comment type="caution">
    <text evidence="2">The sequence shown here is derived from an EMBL/GenBank/DDBJ whole genome shotgun (WGS) entry which is preliminary data.</text>
</comment>
<sequence>MRRAARSGVSQHLSSSNIPSNTLCAFFLHIKMAYRRLSRTIRCVTSDVCGSSADTHRPSGPSIGGWDKQESSENGAMRVQQKKGTPSFNRDGDAIASIVALAVFSSATRE</sequence>
<accession>A0AAW2JUS6</accession>
<evidence type="ECO:0000313" key="2">
    <source>
        <dbReference type="EMBL" id="KAL0298140.1"/>
    </source>
</evidence>
<gene>
    <name evidence="2" type="ORF">Sangu_3159200</name>
</gene>
<feature type="region of interest" description="Disordered" evidence="1">
    <location>
        <begin position="50"/>
        <end position="90"/>
    </location>
</feature>
<protein>
    <submittedName>
        <fullName evidence="2">Uncharacterized protein</fullName>
    </submittedName>
</protein>